<evidence type="ECO:0000313" key="2">
    <source>
        <dbReference type="Proteomes" id="UP000005984"/>
    </source>
</evidence>
<evidence type="ECO:0000313" key="1">
    <source>
        <dbReference type="EMBL" id="EEI85216.1"/>
    </source>
</evidence>
<name>C2BIP9_9FIRM</name>
<proteinExistence type="predicted"/>
<accession>C2BIP9</accession>
<protein>
    <submittedName>
        <fullName evidence="1">Uncharacterized protein</fullName>
    </submittedName>
</protein>
<dbReference type="Proteomes" id="UP000005984">
    <property type="component" value="Unassembled WGS sequence"/>
</dbReference>
<organism evidence="1 2">
    <name type="scientific">Anaerococcus lactolyticus ATCC 51172</name>
    <dbReference type="NCBI Taxonomy" id="525254"/>
    <lineage>
        <taxon>Bacteria</taxon>
        <taxon>Bacillati</taxon>
        <taxon>Bacillota</taxon>
        <taxon>Tissierellia</taxon>
        <taxon>Tissierellales</taxon>
        <taxon>Peptoniphilaceae</taxon>
        <taxon>Anaerococcus</taxon>
    </lineage>
</organism>
<dbReference type="EMBL" id="ABYO01000285">
    <property type="protein sequence ID" value="EEI85216.1"/>
    <property type="molecule type" value="Genomic_DNA"/>
</dbReference>
<comment type="caution">
    <text evidence="1">The sequence shown here is derived from an EMBL/GenBank/DDBJ whole genome shotgun (WGS) entry which is preliminary data.</text>
</comment>
<sequence>MTRYKNTLYKNYNSKIVSKLSQIIHYFNKILETFIKIFFDPL</sequence>
<keyword evidence="2" id="KW-1185">Reference proteome</keyword>
<dbReference type="AlphaFoldDB" id="C2BIP9"/>
<dbReference type="HOGENOM" id="CLU_3246404_0_0_9"/>
<gene>
    <name evidence="1" type="ORF">HMPREF0072_2219</name>
</gene>
<reference evidence="1 2" key="1">
    <citation type="submission" date="2008-10" db="EMBL/GenBank/DDBJ databases">
        <authorList>
            <person name="Qin X."/>
            <person name="Bachman B."/>
            <person name="Battles P."/>
            <person name="Bell A."/>
            <person name="Bess C."/>
            <person name="Bickham C."/>
            <person name="Chaboub L."/>
            <person name="Chen D."/>
            <person name="Coyle M."/>
            <person name="Deiros D.R."/>
            <person name="Dinh H."/>
            <person name="Forbes L."/>
            <person name="Fowler G."/>
            <person name="Francisco L."/>
            <person name="Fu Q."/>
            <person name="Gubbala S."/>
            <person name="Hale W."/>
            <person name="Han Y."/>
            <person name="Hemphill L."/>
            <person name="Highlander S.K."/>
            <person name="Hirani K."/>
            <person name="Hogues M."/>
            <person name="Jackson L."/>
            <person name="Jakkamsetti A."/>
            <person name="Javaid M."/>
            <person name="Jiang H."/>
            <person name="Korchina V."/>
            <person name="Kovar C."/>
            <person name="Lara F."/>
            <person name="Lee S."/>
            <person name="Mata R."/>
            <person name="Mathew T."/>
            <person name="Moen C."/>
            <person name="Morales K."/>
            <person name="Munidasa M."/>
            <person name="Nazareth L."/>
            <person name="Ngo R."/>
            <person name="Nguyen L."/>
            <person name="Okwuonu G."/>
            <person name="Ongeri F."/>
            <person name="Patil S."/>
            <person name="Petrosino J."/>
            <person name="Pham C."/>
            <person name="Pham P."/>
            <person name="Pu L.-L."/>
            <person name="Puazo M."/>
            <person name="Raj R."/>
            <person name="Reid J."/>
            <person name="Rouhana J."/>
            <person name="Saada N."/>
            <person name="Shang Y."/>
            <person name="Simmons D."/>
            <person name="Thornton R."/>
            <person name="Warren J."/>
            <person name="Weissenberger G."/>
            <person name="Zhang J."/>
            <person name="Zhang L."/>
            <person name="Zhou C."/>
            <person name="Zhu D."/>
            <person name="Muzny D."/>
            <person name="Worley K."/>
            <person name="Gibbs R."/>
        </authorList>
    </citation>
    <scope>NUCLEOTIDE SEQUENCE [LARGE SCALE GENOMIC DNA]</scope>
    <source>
        <strain evidence="1 2">ATCC 51172</strain>
    </source>
</reference>